<reference evidence="2" key="1">
    <citation type="journal article" date="2019" name="Curr. Biol.">
        <title>Genome Sequence of Striga asiatica Provides Insight into the Evolution of Plant Parasitism.</title>
        <authorList>
            <person name="Yoshida S."/>
            <person name="Kim S."/>
            <person name="Wafula E.K."/>
            <person name="Tanskanen J."/>
            <person name="Kim Y.M."/>
            <person name="Honaas L."/>
            <person name="Yang Z."/>
            <person name="Spallek T."/>
            <person name="Conn C.E."/>
            <person name="Ichihashi Y."/>
            <person name="Cheong K."/>
            <person name="Cui S."/>
            <person name="Der J.P."/>
            <person name="Gundlach H."/>
            <person name="Jiao Y."/>
            <person name="Hori C."/>
            <person name="Ishida J.K."/>
            <person name="Kasahara H."/>
            <person name="Kiba T."/>
            <person name="Kim M.S."/>
            <person name="Koo N."/>
            <person name="Laohavisit A."/>
            <person name="Lee Y.H."/>
            <person name="Lumba S."/>
            <person name="McCourt P."/>
            <person name="Mortimer J.C."/>
            <person name="Mutuku J.M."/>
            <person name="Nomura T."/>
            <person name="Sasaki-Sekimoto Y."/>
            <person name="Seto Y."/>
            <person name="Wang Y."/>
            <person name="Wakatake T."/>
            <person name="Sakakibara H."/>
            <person name="Demura T."/>
            <person name="Yamaguchi S."/>
            <person name="Yoneyama K."/>
            <person name="Manabe R.I."/>
            <person name="Nelson D.C."/>
            <person name="Schulman A.H."/>
            <person name="Timko M.P."/>
            <person name="dePamphilis C.W."/>
            <person name="Choi D."/>
            <person name="Shirasu K."/>
        </authorList>
    </citation>
    <scope>NUCLEOTIDE SEQUENCE [LARGE SCALE GENOMIC DNA]</scope>
    <source>
        <strain evidence="2">cv. UVA1</strain>
    </source>
</reference>
<comment type="caution">
    <text evidence="1">The sequence shown here is derived from an EMBL/GenBank/DDBJ whole genome shotgun (WGS) entry which is preliminary data.</text>
</comment>
<dbReference type="Proteomes" id="UP000325081">
    <property type="component" value="Unassembled WGS sequence"/>
</dbReference>
<keyword evidence="1" id="KW-0489">Methyltransferase</keyword>
<name>A0A5A7Q8X6_STRAF</name>
<keyword evidence="2" id="KW-1185">Reference proteome</keyword>
<protein>
    <submittedName>
        <fullName evidence="1">Ribosomal RNA small subunit methyltransferase H</fullName>
    </submittedName>
</protein>
<dbReference type="AlphaFoldDB" id="A0A5A7Q8X6"/>
<dbReference type="GO" id="GO:0008168">
    <property type="term" value="F:methyltransferase activity"/>
    <property type="evidence" value="ECO:0007669"/>
    <property type="project" value="UniProtKB-KW"/>
</dbReference>
<evidence type="ECO:0000313" key="1">
    <source>
        <dbReference type="EMBL" id="GER41693.1"/>
    </source>
</evidence>
<sequence length="154" mass="17374">MTMLFLKKGEPNNHKNLDTLQQSPNALRRNPNNVCEFSNNVECENLLNMYPQSNFLPYGKGGKLSSPNVPSRHTSGVTYQLGFSSGVSRDAWRGLFQYSAVLLLSSQISASTCPETSQTSQRTWGAILLRLKIPMRKLATQVSSRRQRRLNRLE</sequence>
<dbReference type="EMBL" id="BKCP01006183">
    <property type="protein sequence ID" value="GER41693.1"/>
    <property type="molecule type" value="Genomic_DNA"/>
</dbReference>
<organism evidence="1 2">
    <name type="scientific">Striga asiatica</name>
    <name type="common">Asiatic witchweed</name>
    <name type="synonym">Buchnera asiatica</name>
    <dbReference type="NCBI Taxonomy" id="4170"/>
    <lineage>
        <taxon>Eukaryota</taxon>
        <taxon>Viridiplantae</taxon>
        <taxon>Streptophyta</taxon>
        <taxon>Embryophyta</taxon>
        <taxon>Tracheophyta</taxon>
        <taxon>Spermatophyta</taxon>
        <taxon>Magnoliopsida</taxon>
        <taxon>eudicotyledons</taxon>
        <taxon>Gunneridae</taxon>
        <taxon>Pentapetalae</taxon>
        <taxon>asterids</taxon>
        <taxon>lamiids</taxon>
        <taxon>Lamiales</taxon>
        <taxon>Orobanchaceae</taxon>
        <taxon>Buchnereae</taxon>
        <taxon>Striga</taxon>
    </lineage>
</organism>
<evidence type="ECO:0000313" key="2">
    <source>
        <dbReference type="Proteomes" id="UP000325081"/>
    </source>
</evidence>
<gene>
    <name evidence="1" type="ORF">STAS_18423</name>
</gene>
<proteinExistence type="predicted"/>
<keyword evidence="1" id="KW-0808">Transferase</keyword>
<accession>A0A5A7Q8X6</accession>
<dbReference type="GO" id="GO:0032259">
    <property type="term" value="P:methylation"/>
    <property type="evidence" value="ECO:0007669"/>
    <property type="project" value="UniProtKB-KW"/>
</dbReference>